<dbReference type="Pfam" id="PF01368">
    <property type="entry name" value="DHH"/>
    <property type="match status" value="1"/>
</dbReference>
<evidence type="ECO:0000259" key="8">
    <source>
        <dbReference type="Pfam" id="PF17768"/>
    </source>
</evidence>
<dbReference type="Gene3D" id="3.10.310.30">
    <property type="match status" value="1"/>
</dbReference>
<evidence type="ECO:0000256" key="4">
    <source>
        <dbReference type="ARBA" id="ARBA00022801"/>
    </source>
</evidence>
<name>A0A519BHL9_ACIG2</name>
<dbReference type="PANTHER" id="PTHR30255">
    <property type="entry name" value="SINGLE-STRANDED-DNA-SPECIFIC EXONUCLEASE RECJ"/>
    <property type="match status" value="1"/>
</dbReference>
<keyword evidence="5" id="KW-0269">Exonuclease</keyword>
<dbReference type="AlphaFoldDB" id="A0A519BHL9"/>
<dbReference type="InterPro" id="IPR041122">
    <property type="entry name" value="RecJ_OB"/>
</dbReference>
<evidence type="ECO:0000313" key="10">
    <source>
        <dbReference type="Proteomes" id="UP000316562"/>
    </source>
</evidence>
<dbReference type="GO" id="GO:0003676">
    <property type="term" value="F:nucleic acid binding"/>
    <property type="evidence" value="ECO:0007669"/>
    <property type="project" value="InterPro"/>
</dbReference>
<dbReference type="Gene3D" id="3.90.1640.30">
    <property type="match status" value="2"/>
</dbReference>
<dbReference type="Pfam" id="PF17768">
    <property type="entry name" value="RecJ_OB"/>
    <property type="match status" value="1"/>
</dbReference>
<dbReference type="PANTHER" id="PTHR30255:SF2">
    <property type="entry name" value="SINGLE-STRANDED-DNA-SPECIFIC EXONUCLEASE RECJ"/>
    <property type="match status" value="1"/>
</dbReference>
<evidence type="ECO:0000256" key="2">
    <source>
        <dbReference type="ARBA" id="ARBA00019841"/>
    </source>
</evidence>
<dbReference type="Proteomes" id="UP000316562">
    <property type="component" value="Unassembled WGS sequence"/>
</dbReference>
<dbReference type="InterPro" id="IPR051673">
    <property type="entry name" value="SSDNA_exonuclease_RecJ"/>
</dbReference>
<reference evidence="9 10" key="1">
    <citation type="journal article" date="2019" name="ISME J.">
        <title>Insights into ecological role of a new deltaproteobacterial order Candidatus Acidulodesulfobacterales by metagenomics and metatranscriptomics.</title>
        <authorList>
            <person name="Tan S."/>
            <person name="Liu J."/>
            <person name="Fang Y."/>
            <person name="Hedlund B.P."/>
            <person name="Lian Z.H."/>
            <person name="Huang L.Y."/>
            <person name="Li J.T."/>
            <person name="Huang L.N."/>
            <person name="Li W.J."/>
            <person name="Jiang H.C."/>
            <person name="Dong H.L."/>
            <person name="Shu W.S."/>
        </authorList>
    </citation>
    <scope>NUCLEOTIDE SEQUENCE [LARGE SCALE GENOMIC DNA]</scope>
    <source>
        <strain evidence="9">AP2</strain>
    </source>
</reference>
<sequence length="752" mass="84984">MKNIINNNENDDTDFSNLKKYGYDSEVIFLSIKNNLDKFQLSNLTKSIISKRIFSQLCFEPAFLNLIISEKDKADTFDANSINISTEILDNYIYNYISNYIEPSLKNLHNPFLMKDMDKAVNRIISALVNDEKICVFGDYDVDGITATSFLVLFLREINKYIVKANSNGNTDGSAGNKDTGIAINGNSDAVKKVTDDNNHNENGINGSFENNHTNNICGNACTNGSKNTSDNNIIYKIPDRIKHGYGLGIEPINELIADNNCENGKPVSLIITVDLGITNYEPVEYANSNSIDVVICDHHEVPDRIPPAIAILNPKQRDDKFPFKFLPGVGIAFNLAMALRKQLFDDGLISSYPNLKDFLDIVCIGIVGDIVPMYDENRLLVYYGLKIINSDPRPGIKELKKICNLRFDNATESDIAWKIAPKINSSGRVGNPNIAIELLMSQDYEQARTLALKLEELNKKRKKLETECFNSAIIKINQMDGANYSNPVIILSDDSWHPGVIGIASSRLAESLMKPVLLLSGYKEDIFIGSARSYENIDIYSILKQFKNFFIKFGGHKLACGLSIKKNEFDKFIDAANKLWEKDSDKLQSDIAYIRTGCKFNYDEELSADNMSNELINKLRLMAPYGVLNEQPKFCIKNPLIDNIITRKIKNTYNSRNSSDQRNADTPSPADKVLDNNLNFNFKKIINNEYFTCDIINYGDKISKSNKAIIFKNISCFRAEDFDFKNLNNTTVKSIIFEFFNNYIKILDIIY</sequence>
<evidence type="ECO:0000259" key="6">
    <source>
        <dbReference type="Pfam" id="PF01368"/>
    </source>
</evidence>
<evidence type="ECO:0000313" key="9">
    <source>
        <dbReference type="EMBL" id="RZD16754.1"/>
    </source>
</evidence>
<feature type="domain" description="RecJ OB" evidence="8">
    <location>
        <begin position="603"/>
        <end position="647"/>
    </location>
</feature>
<dbReference type="InterPro" id="IPR038763">
    <property type="entry name" value="DHH_sf"/>
</dbReference>
<comment type="similarity">
    <text evidence="1">Belongs to the RecJ family.</text>
</comment>
<dbReference type="SUPFAM" id="SSF64182">
    <property type="entry name" value="DHH phosphoesterases"/>
    <property type="match status" value="2"/>
</dbReference>
<accession>A0A519BHL9</accession>
<feature type="domain" description="DDH" evidence="6">
    <location>
        <begin position="133"/>
        <end position="367"/>
    </location>
</feature>
<gene>
    <name evidence="9" type="ORF">EVJ46_00490</name>
</gene>
<feature type="domain" description="DHHA1" evidence="7">
    <location>
        <begin position="488"/>
        <end position="580"/>
    </location>
</feature>
<evidence type="ECO:0000256" key="3">
    <source>
        <dbReference type="ARBA" id="ARBA00022722"/>
    </source>
</evidence>
<keyword evidence="4" id="KW-0378">Hydrolase</keyword>
<keyword evidence="3" id="KW-0540">Nuclease</keyword>
<dbReference type="InterPro" id="IPR001667">
    <property type="entry name" value="DDH_dom"/>
</dbReference>
<dbReference type="InterPro" id="IPR003156">
    <property type="entry name" value="DHHA1_dom"/>
</dbReference>
<proteinExistence type="inferred from homology"/>
<organism evidence="9 10">
    <name type="scientific">Acididesulfobacter guangdongensis</name>
    <dbReference type="NCBI Taxonomy" id="2597225"/>
    <lineage>
        <taxon>Bacteria</taxon>
        <taxon>Deltaproteobacteria</taxon>
        <taxon>Candidatus Acidulodesulfobacterales</taxon>
        <taxon>Candidatus Acididesulfobacter</taxon>
    </lineage>
</organism>
<dbReference type="Pfam" id="PF02272">
    <property type="entry name" value="DHHA1"/>
    <property type="match status" value="1"/>
</dbReference>
<comment type="caution">
    <text evidence="9">The sequence shown here is derived from an EMBL/GenBank/DDBJ whole genome shotgun (WGS) entry which is preliminary data.</text>
</comment>
<dbReference type="GO" id="GO:0004527">
    <property type="term" value="F:exonuclease activity"/>
    <property type="evidence" value="ECO:0007669"/>
    <property type="project" value="UniProtKB-KW"/>
</dbReference>
<evidence type="ECO:0000259" key="7">
    <source>
        <dbReference type="Pfam" id="PF02272"/>
    </source>
</evidence>
<evidence type="ECO:0000256" key="5">
    <source>
        <dbReference type="ARBA" id="ARBA00022839"/>
    </source>
</evidence>
<dbReference type="EMBL" id="SGBC01000001">
    <property type="protein sequence ID" value="RZD16754.1"/>
    <property type="molecule type" value="Genomic_DNA"/>
</dbReference>
<evidence type="ECO:0000256" key="1">
    <source>
        <dbReference type="ARBA" id="ARBA00005915"/>
    </source>
</evidence>
<protein>
    <recommendedName>
        <fullName evidence="2">Single-stranded-DNA-specific exonuclease RecJ</fullName>
    </recommendedName>
</protein>